<sequence>MVLDKKGYSSPKARRERYRMLAPCLILSTRRTDLSYLPPASYEEEEASERLPLKEELIDQASLLRNASPKRASIGNRPSSAFSPPNYVTQFTPPGRPAIMGFYRIRTGSGAADLYSIVNILSSILRTTLCEYLFCRSNRQSAAGIWGYWIWKSFRTLKGRDCDRYTSPVPTFLYRLVTSPNFTSTSLPHIQYHFQHQRHTTTHPKMAPPARDNIGVTLGYYSYPYFSPNIAQAHVSSPYRQPTIAPDFSASAPTTSLYTPSVSSRTRSSAYTSSVASTSETPTATSVSPAPARKQLRNPVPPPSPSRNLSRAAVPTLSRPTHTLSSTRPEDPYPSIPAIRPTHSNPQLGFFRHSARLRPSYWPSPQLLAVKAAMGADAWDEYVALVEKCLDGEMDMDEFNEKKRSVFRMEDAAAERRLERLVVEMIEKGRDEKRYEEMVRERGKLSDYERQIIGDMRRGLFR</sequence>
<protein>
    <submittedName>
        <fullName evidence="2">Uncharacterized protein</fullName>
    </submittedName>
</protein>
<keyword evidence="3" id="KW-1185">Reference proteome</keyword>
<evidence type="ECO:0000256" key="1">
    <source>
        <dbReference type="SAM" id="MobiDB-lite"/>
    </source>
</evidence>
<dbReference type="Proteomes" id="UP000800200">
    <property type="component" value="Unassembled WGS sequence"/>
</dbReference>
<reference evidence="2" key="1">
    <citation type="journal article" date="2020" name="Stud. Mycol.">
        <title>101 Dothideomycetes genomes: a test case for predicting lifestyles and emergence of pathogens.</title>
        <authorList>
            <person name="Haridas S."/>
            <person name="Albert R."/>
            <person name="Binder M."/>
            <person name="Bloem J."/>
            <person name="Labutti K."/>
            <person name="Salamov A."/>
            <person name="Andreopoulos B."/>
            <person name="Baker S."/>
            <person name="Barry K."/>
            <person name="Bills G."/>
            <person name="Bluhm B."/>
            <person name="Cannon C."/>
            <person name="Castanera R."/>
            <person name="Culley D."/>
            <person name="Daum C."/>
            <person name="Ezra D."/>
            <person name="Gonzalez J."/>
            <person name="Henrissat B."/>
            <person name="Kuo A."/>
            <person name="Liang C."/>
            <person name="Lipzen A."/>
            <person name="Lutzoni F."/>
            <person name="Magnuson J."/>
            <person name="Mondo S."/>
            <person name="Nolan M."/>
            <person name="Ohm R."/>
            <person name="Pangilinan J."/>
            <person name="Park H.-J."/>
            <person name="Ramirez L."/>
            <person name="Alfaro M."/>
            <person name="Sun H."/>
            <person name="Tritt A."/>
            <person name="Yoshinaga Y."/>
            <person name="Zwiers L.-H."/>
            <person name="Turgeon B."/>
            <person name="Goodwin S."/>
            <person name="Spatafora J."/>
            <person name="Crous P."/>
            <person name="Grigoriev I."/>
        </authorList>
    </citation>
    <scope>NUCLEOTIDE SEQUENCE</scope>
    <source>
        <strain evidence="2">CBS 207.26</strain>
    </source>
</reference>
<gene>
    <name evidence="2" type="ORF">K469DRAFT_686953</name>
</gene>
<name>A0A6A6E430_9PEZI</name>
<dbReference type="EMBL" id="ML994629">
    <property type="protein sequence ID" value="KAF2186564.1"/>
    <property type="molecule type" value="Genomic_DNA"/>
</dbReference>
<evidence type="ECO:0000313" key="3">
    <source>
        <dbReference type="Proteomes" id="UP000800200"/>
    </source>
</evidence>
<organism evidence="2 3">
    <name type="scientific">Zopfia rhizophila CBS 207.26</name>
    <dbReference type="NCBI Taxonomy" id="1314779"/>
    <lineage>
        <taxon>Eukaryota</taxon>
        <taxon>Fungi</taxon>
        <taxon>Dikarya</taxon>
        <taxon>Ascomycota</taxon>
        <taxon>Pezizomycotina</taxon>
        <taxon>Dothideomycetes</taxon>
        <taxon>Dothideomycetes incertae sedis</taxon>
        <taxon>Zopfiaceae</taxon>
        <taxon>Zopfia</taxon>
    </lineage>
</organism>
<dbReference type="AlphaFoldDB" id="A0A6A6E430"/>
<proteinExistence type="predicted"/>
<feature type="compositionally biased region" description="Low complexity" evidence="1">
    <location>
        <begin position="258"/>
        <end position="279"/>
    </location>
</feature>
<feature type="region of interest" description="Disordered" evidence="1">
    <location>
        <begin position="248"/>
        <end position="345"/>
    </location>
</feature>
<feature type="compositionally biased region" description="Polar residues" evidence="1">
    <location>
        <begin position="318"/>
        <end position="327"/>
    </location>
</feature>
<accession>A0A6A6E430</accession>
<evidence type="ECO:0000313" key="2">
    <source>
        <dbReference type="EMBL" id="KAF2186564.1"/>
    </source>
</evidence>